<name>A0A542ZGZ3_9MICO</name>
<dbReference type="Gene3D" id="3.40.250.10">
    <property type="entry name" value="Rhodanese-like domain"/>
    <property type="match status" value="1"/>
</dbReference>
<dbReference type="InterPro" id="IPR001763">
    <property type="entry name" value="Rhodanese-like_dom"/>
</dbReference>
<dbReference type="Pfam" id="PF00581">
    <property type="entry name" value="Rhodanese"/>
    <property type="match status" value="1"/>
</dbReference>
<sequence length="173" mass="18964">MTTAAPSPAPSPSSESPALHWQTELFATRRRPGEHPGRGWDAPVYAGIDDQLEDSRSRLSRVSARTAYQEVLHGRAVIVDIRPQFQRERDGVVDASLAPLQVERNHLEWRFDPRHEARLPIAAFDLRVIVMCEEGYTSSLAADALVRLGVYRATDVVGGFAAWAAAGLPVAPA</sequence>
<feature type="domain" description="Rhodanese" evidence="2">
    <location>
        <begin position="72"/>
        <end position="172"/>
    </location>
</feature>
<dbReference type="AlphaFoldDB" id="A0A542ZGZ3"/>
<feature type="region of interest" description="Disordered" evidence="1">
    <location>
        <begin position="1"/>
        <end position="20"/>
    </location>
</feature>
<evidence type="ECO:0000313" key="4">
    <source>
        <dbReference type="Proteomes" id="UP000319514"/>
    </source>
</evidence>
<protein>
    <submittedName>
        <fullName evidence="3">Rhodanese-related sulfurtransferase</fullName>
    </submittedName>
</protein>
<comment type="caution">
    <text evidence="3">The sequence shown here is derived from an EMBL/GenBank/DDBJ whole genome shotgun (WGS) entry which is preliminary data.</text>
</comment>
<dbReference type="InterPro" id="IPR036873">
    <property type="entry name" value="Rhodanese-like_dom_sf"/>
</dbReference>
<dbReference type="SUPFAM" id="SSF52821">
    <property type="entry name" value="Rhodanese/Cell cycle control phosphatase"/>
    <property type="match status" value="1"/>
</dbReference>
<evidence type="ECO:0000259" key="2">
    <source>
        <dbReference type="PROSITE" id="PS50206"/>
    </source>
</evidence>
<dbReference type="PROSITE" id="PS50206">
    <property type="entry name" value="RHODANESE_3"/>
    <property type="match status" value="1"/>
</dbReference>
<dbReference type="EMBL" id="VFOQ01000001">
    <property type="protein sequence ID" value="TQL59581.1"/>
    <property type="molecule type" value="Genomic_DNA"/>
</dbReference>
<dbReference type="RefSeq" id="WP_246092046.1">
    <property type="nucleotide sequence ID" value="NZ_BAAAKX010000004.1"/>
</dbReference>
<dbReference type="SMART" id="SM00450">
    <property type="entry name" value="RHOD"/>
    <property type="match status" value="1"/>
</dbReference>
<dbReference type="GO" id="GO:0016740">
    <property type="term" value="F:transferase activity"/>
    <property type="evidence" value="ECO:0007669"/>
    <property type="project" value="UniProtKB-KW"/>
</dbReference>
<evidence type="ECO:0000313" key="3">
    <source>
        <dbReference type="EMBL" id="TQL59581.1"/>
    </source>
</evidence>
<evidence type="ECO:0000256" key="1">
    <source>
        <dbReference type="SAM" id="MobiDB-lite"/>
    </source>
</evidence>
<reference evidence="3 4" key="1">
    <citation type="submission" date="2019-06" db="EMBL/GenBank/DDBJ databases">
        <title>Sequencing the genomes of 1000 actinobacteria strains.</title>
        <authorList>
            <person name="Klenk H.-P."/>
        </authorList>
    </citation>
    <scope>NUCLEOTIDE SEQUENCE [LARGE SCALE GENOMIC DNA]</scope>
    <source>
        <strain evidence="3 4">DSM 18082</strain>
    </source>
</reference>
<keyword evidence="3" id="KW-0808">Transferase</keyword>
<dbReference type="Proteomes" id="UP000319514">
    <property type="component" value="Unassembled WGS sequence"/>
</dbReference>
<organism evidence="3 4">
    <name type="scientific">Oryzihumus leptocrescens</name>
    <dbReference type="NCBI Taxonomy" id="297536"/>
    <lineage>
        <taxon>Bacteria</taxon>
        <taxon>Bacillati</taxon>
        <taxon>Actinomycetota</taxon>
        <taxon>Actinomycetes</taxon>
        <taxon>Micrococcales</taxon>
        <taxon>Intrasporangiaceae</taxon>
        <taxon>Oryzihumus</taxon>
    </lineage>
</organism>
<accession>A0A542ZGZ3</accession>
<gene>
    <name evidence="3" type="ORF">FB474_0938</name>
</gene>
<proteinExistence type="predicted"/>
<keyword evidence="4" id="KW-1185">Reference proteome</keyword>
<feature type="compositionally biased region" description="Low complexity" evidence="1">
    <location>
        <begin position="1"/>
        <end position="18"/>
    </location>
</feature>